<reference evidence="1" key="1">
    <citation type="submission" date="2014-05" db="EMBL/GenBank/DDBJ databases">
        <title>The transcriptome of the halophilic microalga Tetraselmis sp. GSL018 isolated from the Great Salt Lake, Utah.</title>
        <authorList>
            <person name="Jinkerson R.E."/>
            <person name="D'Adamo S."/>
            <person name="Posewitz M.C."/>
        </authorList>
    </citation>
    <scope>NUCLEOTIDE SEQUENCE</scope>
    <source>
        <strain evidence="1">GSL018</strain>
    </source>
</reference>
<name>A0A061RNG0_9CHLO</name>
<protein>
    <submittedName>
        <fullName evidence="1">Uncharacterized protein</fullName>
    </submittedName>
</protein>
<sequence>MKWVARIFTEDSSERKKGSNRRFVLLVSANSAELPLKQRCSAWVQSVLLGLEVCLSFPVLVGNYLALDLGVAGP</sequence>
<dbReference type="EMBL" id="GBEZ01013706">
    <property type="protein sequence ID" value="JAC72304.1"/>
    <property type="molecule type" value="Transcribed_RNA"/>
</dbReference>
<proteinExistence type="predicted"/>
<gene>
    <name evidence="1" type="ORF">TSPGSL018_48</name>
</gene>
<dbReference type="AlphaFoldDB" id="A0A061RNG0"/>
<evidence type="ECO:0000313" key="1">
    <source>
        <dbReference type="EMBL" id="JAC72304.1"/>
    </source>
</evidence>
<accession>A0A061RNG0</accession>
<organism evidence="1">
    <name type="scientific">Tetraselmis sp. GSL018</name>
    <dbReference type="NCBI Taxonomy" id="582737"/>
    <lineage>
        <taxon>Eukaryota</taxon>
        <taxon>Viridiplantae</taxon>
        <taxon>Chlorophyta</taxon>
        <taxon>core chlorophytes</taxon>
        <taxon>Chlorodendrophyceae</taxon>
        <taxon>Chlorodendrales</taxon>
        <taxon>Chlorodendraceae</taxon>
        <taxon>Tetraselmis</taxon>
    </lineage>
</organism>